<sequence length="86" mass="9990">MMEVLGHCFRFLQNIVASKGLTQNQIRSCNSLARHRRLADARLFSLIGGDPGVGKTKLLLQERYFIYRKLIQSQKKTHLMVEREDD</sequence>
<proteinExistence type="predicted"/>
<accession>A0ACC1YHE9</accession>
<organism evidence="1 2">
    <name type="scientific">Melia azedarach</name>
    <name type="common">Chinaberry tree</name>
    <dbReference type="NCBI Taxonomy" id="155640"/>
    <lineage>
        <taxon>Eukaryota</taxon>
        <taxon>Viridiplantae</taxon>
        <taxon>Streptophyta</taxon>
        <taxon>Embryophyta</taxon>
        <taxon>Tracheophyta</taxon>
        <taxon>Spermatophyta</taxon>
        <taxon>Magnoliopsida</taxon>
        <taxon>eudicotyledons</taxon>
        <taxon>Gunneridae</taxon>
        <taxon>Pentapetalae</taxon>
        <taxon>rosids</taxon>
        <taxon>malvids</taxon>
        <taxon>Sapindales</taxon>
        <taxon>Meliaceae</taxon>
        <taxon>Melia</taxon>
    </lineage>
</organism>
<evidence type="ECO:0000313" key="2">
    <source>
        <dbReference type="Proteomes" id="UP001164539"/>
    </source>
</evidence>
<gene>
    <name evidence="1" type="ORF">OWV82_006338</name>
</gene>
<dbReference type="Proteomes" id="UP001164539">
    <property type="component" value="Chromosome 3"/>
</dbReference>
<protein>
    <submittedName>
        <fullName evidence="1">Uncharacterized protein</fullName>
    </submittedName>
</protein>
<reference evidence="1 2" key="1">
    <citation type="journal article" date="2023" name="Science">
        <title>Complex scaffold remodeling in plant triterpene biosynthesis.</title>
        <authorList>
            <person name="De La Pena R."/>
            <person name="Hodgson H."/>
            <person name="Liu J.C."/>
            <person name="Stephenson M.J."/>
            <person name="Martin A.C."/>
            <person name="Owen C."/>
            <person name="Harkess A."/>
            <person name="Leebens-Mack J."/>
            <person name="Jimenez L.E."/>
            <person name="Osbourn A."/>
            <person name="Sattely E.S."/>
        </authorList>
    </citation>
    <scope>NUCLEOTIDE SEQUENCE [LARGE SCALE GENOMIC DNA]</scope>
    <source>
        <strain evidence="2">cv. JPN11</strain>
        <tissue evidence="1">Leaf</tissue>
    </source>
</reference>
<comment type="caution">
    <text evidence="1">The sequence shown here is derived from an EMBL/GenBank/DDBJ whole genome shotgun (WGS) entry which is preliminary data.</text>
</comment>
<name>A0ACC1YHE9_MELAZ</name>
<keyword evidence="2" id="KW-1185">Reference proteome</keyword>
<evidence type="ECO:0000313" key="1">
    <source>
        <dbReference type="EMBL" id="KAJ4722906.1"/>
    </source>
</evidence>
<dbReference type="EMBL" id="CM051396">
    <property type="protein sequence ID" value="KAJ4722906.1"/>
    <property type="molecule type" value="Genomic_DNA"/>
</dbReference>